<gene>
    <name evidence="1" type="ORF">R1flu_011804</name>
</gene>
<keyword evidence="2" id="KW-1185">Reference proteome</keyword>
<dbReference type="AlphaFoldDB" id="A0ABD1Z8T6"/>
<comment type="caution">
    <text evidence="1">The sequence shown here is derived from an EMBL/GenBank/DDBJ whole genome shotgun (WGS) entry which is preliminary data.</text>
</comment>
<reference evidence="1 2" key="1">
    <citation type="submission" date="2024-09" db="EMBL/GenBank/DDBJ databases">
        <title>Chromosome-scale assembly of Riccia fluitans.</title>
        <authorList>
            <person name="Paukszto L."/>
            <person name="Sawicki J."/>
            <person name="Karawczyk K."/>
            <person name="Piernik-Szablinska J."/>
            <person name="Szczecinska M."/>
            <person name="Mazdziarz M."/>
        </authorList>
    </citation>
    <scope>NUCLEOTIDE SEQUENCE [LARGE SCALE GENOMIC DNA]</scope>
    <source>
        <strain evidence="1">Rf_01</strain>
        <tissue evidence="1">Aerial parts of the thallus</tissue>
    </source>
</reference>
<protein>
    <submittedName>
        <fullName evidence="1">Uncharacterized protein</fullName>
    </submittedName>
</protein>
<evidence type="ECO:0000313" key="2">
    <source>
        <dbReference type="Proteomes" id="UP001605036"/>
    </source>
</evidence>
<organism evidence="1 2">
    <name type="scientific">Riccia fluitans</name>
    <dbReference type="NCBI Taxonomy" id="41844"/>
    <lineage>
        <taxon>Eukaryota</taxon>
        <taxon>Viridiplantae</taxon>
        <taxon>Streptophyta</taxon>
        <taxon>Embryophyta</taxon>
        <taxon>Marchantiophyta</taxon>
        <taxon>Marchantiopsida</taxon>
        <taxon>Marchantiidae</taxon>
        <taxon>Marchantiales</taxon>
        <taxon>Ricciaceae</taxon>
        <taxon>Riccia</taxon>
    </lineage>
</organism>
<name>A0ABD1Z8T6_9MARC</name>
<dbReference type="Proteomes" id="UP001605036">
    <property type="component" value="Unassembled WGS sequence"/>
</dbReference>
<evidence type="ECO:0000313" key="1">
    <source>
        <dbReference type="EMBL" id="KAL2644217.1"/>
    </source>
</evidence>
<proteinExistence type="predicted"/>
<dbReference type="EMBL" id="JBHFFA010000002">
    <property type="protein sequence ID" value="KAL2644217.1"/>
    <property type="molecule type" value="Genomic_DNA"/>
</dbReference>
<accession>A0ABD1Z8T6</accession>
<sequence length="93" mass="9971">MGKSNDPAGSKESTIVPVPTSEFKTGYAGGSASPDVLERNVLKRKIAYSHGLIAVDVSVLEHQVARQNVTSKCVTCRATALYLIVGRNAWIKI</sequence>